<sequence>MKVLFIGGSGIISSACTALAVERGIDLYLLNRGRTATRPIPAAAHILNGDIRDPASAAAALGDHHFDVVVDWIAFTPDHIATDLALLRGRVGQFVFISSASAYQKPPARLPITEATPLDNPFWQYSRNKIACEELLLAAHRDGDLPVTIVRPSHTYDRTLLPFHGGYSALDRLRRGKPLLVHGDGTSLWTLTHHRDFARAFLGLLGEPRALGEAYHITGDEWLSWNDIARQLAAAAGVEPHIVHVPSDTVARFDPGWGDSLLGDKSHCSIFDNSKIRTIVPDFRAEIPFAEGAREIVAWYDAHPERQTVDAAFEALTDRIIAAQLAARPA</sequence>
<dbReference type="InterPro" id="IPR036291">
    <property type="entry name" value="NAD(P)-bd_dom_sf"/>
</dbReference>
<dbReference type="SUPFAM" id="SSF51735">
    <property type="entry name" value="NAD(P)-binding Rossmann-fold domains"/>
    <property type="match status" value="1"/>
</dbReference>
<keyword evidence="3" id="KW-1185">Reference proteome</keyword>
<dbReference type="AlphaFoldDB" id="A0A160T004"/>
<dbReference type="PANTHER" id="PTHR43245">
    <property type="entry name" value="BIFUNCTIONAL POLYMYXIN RESISTANCE PROTEIN ARNA"/>
    <property type="match status" value="1"/>
</dbReference>
<dbReference type="CDD" id="cd05265">
    <property type="entry name" value="SDR_a1"/>
    <property type="match status" value="1"/>
</dbReference>
<dbReference type="EMBL" id="LN890655">
    <property type="protein sequence ID" value="CUS02692.2"/>
    <property type="molecule type" value="Genomic_DNA"/>
</dbReference>
<evidence type="ECO:0000313" key="3">
    <source>
        <dbReference type="Proteomes" id="UP000215027"/>
    </source>
</evidence>
<gene>
    <name evidence="2" type="ORF">CFX0092_A0814</name>
</gene>
<dbReference type="KEGG" id="pbf:CFX0092_A0814"/>
<dbReference type="RefSeq" id="WP_095042274.1">
    <property type="nucleotide sequence ID" value="NZ_LN890655.1"/>
</dbReference>
<reference evidence="2" key="1">
    <citation type="submission" date="2016-01" db="EMBL/GenBank/DDBJ databases">
        <authorList>
            <person name="Mcilroy J.S."/>
            <person name="Karst M S."/>
            <person name="Albertsen M."/>
        </authorList>
    </citation>
    <scope>NUCLEOTIDE SEQUENCE</scope>
    <source>
        <strain evidence="2">Cfx-K</strain>
    </source>
</reference>
<feature type="domain" description="NAD-dependent epimerase/dehydratase" evidence="1">
    <location>
        <begin position="4"/>
        <end position="216"/>
    </location>
</feature>
<dbReference type="Proteomes" id="UP000215027">
    <property type="component" value="Chromosome I"/>
</dbReference>
<dbReference type="OrthoDB" id="9776016at2"/>
<name>A0A160T004_9CHLR</name>
<protein>
    <submittedName>
        <fullName evidence="2">Nucleoside-diphosphate-sugar epimerase</fullName>
    </submittedName>
</protein>
<dbReference type="InterPro" id="IPR001509">
    <property type="entry name" value="Epimerase_deHydtase"/>
</dbReference>
<evidence type="ECO:0000259" key="1">
    <source>
        <dbReference type="Pfam" id="PF01370"/>
    </source>
</evidence>
<accession>A0A160T004</accession>
<dbReference type="InterPro" id="IPR050177">
    <property type="entry name" value="Lipid_A_modif_metabolic_enz"/>
</dbReference>
<organism evidence="2 3">
    <name type="scientific">Candidatus Promineifilum breve</name>
    <dbReference type="NCBI Taxonomy" id="1806508"/>
    <lineage>
        <taxon>Bacteria</taxon>
        <taxon>Bacillati</taxon>
        <taxon>Chloroflexota</taxon>
        <taxon>Ardenticatenia</taxon>
        <taxon>Candidatus Promineifilales</taxon>
        <taxon>Candidatus Promineifilaceae</taxon>
        <taxon>Candidatus Promineifilum</taxon>
    </lineage>
</organism>
<evidence type="ECO:0000313" key="2">
    <source>
        <dbReference type="EMBL" id="CUS02692.2"/>
    </source>
</evidence>
<proteinExistence type="predicted"/>
<dbReference type="PROSITE" id="PS51257">
    <property type="entry name" value="PROKAR_LIPOPROTEIN"/>
    <property type="match status" value="1"/>
</dbReference>
<dbReference type="Gene3D" id="3.40.50.720">
    <property type="entry name" value="NAD(P)-binding Rossmann-like Domain"/>
    <property type="match status" value="1"/>
</dbReference>
<dbReference type="Pfam" id="PF01370">
    <property type="entry name" value="Epimerase"/>
    <property type="match status" value="1"/>
</dbReference>